<evidence type="ECO:0008006" key="3">
    <source>
        <dbReference type="Google" id="ProtNLM"/>
    </source>
</evidence>
<dbReference type="EMBL" id="LABY01000218">
    <property type="protein sequence ID" value="KMO30723.1"/>
    <property type="molecule type" value="Genomic_DNA"/>
</dbReference>
<dbReference type="RefSeq" id="WP_048447434.1">
    <property type="nucleotide sequence ID" value="NZ_LABY01000218.1"/>
</dbReference>
<sequence>MSAPAPTLAADAPDAGFTPARAYRDSLFRAWVDAKRCAADSEDPADHAAVAAAYTAFMRAHLAHDERDHLALEDEVTRLTAENLRLRGAILTAAAAVTIPEAAE</sequence>
<proteinExistence type="predicted"/>
<keyword evidence="2" id="KW-1185">Reference proteome</keyword>
<reference evidence="1 2" key="1">
    <citation type="submission" date="2015-03" db="EMBL/GenBank/DDBJ databases">
        <title>Genome sequencing of Methylobacterium variabile DSM 16961.</title>
        <authorList>
            <person name="Chaudhry V."/>
            <person name="Patil P.B."/>
        </authorList>
    </citation>
    <scope>NUCLEOTIDE SEQUENCE [LARGE SCALE GENOMIC DNA]</scope>
    <source>
        <strain evidence="1 2">DSM 16961</strain>
    </source>
</reference>
<dbReference type="AlphaFoldDB" id="A0A0J6SBK0"/>
<name>A0A0J6SBK0_9HYPH</name>
<comment type="caution">
    <text evidence="1">The sequence shown here is derived from an EMBL/GenBank/DDBJ whole genome shotgun (WGS) entry which is preliminary data.</text>
</comment>
<dbReference type="Proteomes" id="UP000035955">
    <property type="component" value="Unassembled WGS sequence"/>
</dbReference>
<organism evidence="1 2">
    <name type="scientific">Methylobacterium variabile</name>
    <dbReference type="NCBI Taxonomy" id="298794"/>
    <lineage>
        <taxon>Bacteria</taxon>
        <taxon>Pseudomonadati</taxon>
        <taxon>Pseudomonadota</taxon>
        <taxon>Alphaproteobacteria</taxon>
        <taxon>Hyphomicrobiales</taxon>
        <taxon>Methylobacteriaceae</taxon>
        <taxon>Methylobacterium</taxon>
    </lineage>
</organism>
<evidence type="ECO:0000313" key="1">
    <source>
        <dbReference type="EMBL" id="KMO30723.1"/>
    </source>
</evidence>
<evidence type="ECO:0000313" key="2">
    <source>
        <dbReference type="Proteomes" id="UP000035955"/>
    </source>
</evidence>
<dbReference type="OrthoDB" id="8005838at2"/>
<gene>
    <name evidence="1" type="ORF">VQ02_27575</name>
</gene>
<dbReference type="PATRIC" id="fig|298794.3.peg.3374"/>
<accession>A0A0J6SBK0</accession>
<protein>
    <recommendedName>
        <fullName evidence="3">DUF837 domain-containing protein</fullName>
    </recommendedName>
</protein>